<feature type="active site" evidence="13">
    <location>
        <position position="148"/>
    </location>
</feature>
<evidence type="ECO:0000313" key="15">
    <source>
        <dbReference type="EMBL" id="OGG52403.1"/>
    </source>
</evidence>
<comment type="subunit">
    <text evidence="13">Homodimer which binds Holliday junction (HJ) DNA. The HJ becomes 2-fold symmetrical on binding to RuvC with unstacked arms; it has a different conformation from HJ DNA in complex with RuvA. In the full resolvosome a probable DNA-RuvA(4)-RuvB(12)-RuvC(2) complex forms which resolves the HJ.</text>
</comment>
<feature type="binding site" evidence="13">
    <location>
        <position position="7"/>
    </location>
    <ligand>
        <name>Mg(2+)</name>
        <dbReference type="ChEBI" id="CHEBI:18420"/>
        <label>1</label>
    </ligand>
</feature>
<evidence type="ECO:0000256" key="12">
    <source>
        <dbReference type="ARBA" id="ARBA00029354"/>
    </source>
</evidence>
<keyword evidence="11 13" id="KW-0234">DNA repair</keyword>
<comment type="function">
    <text evidence="13">The RuvA-RuvB-RuvC complex processes Holliday junction (HJ) DNA during genetic recombination and DNA repair. Endonuclease that resolves HJ intermediates. Cleaves cruciform DNA by making single-stranded nicks across the HJ at symmetrical positions within the homologous arms, yielding a 5'-phosphate and a 3'-hydroxyl group; requires a central core of homology in the junction. The consensus cleavage sequence is 5'-(A/T)TT(C/G)-3'. Cleavage occurs on the 3'-side of the TT dinucleotide at the point of strand exchange. HJ branch migration catalyzed by RuvA-RuvB allows RuvC to scan DNA until it finds its consensus sequence, where it cleaves and resolves the cruciform DNA.</text>
</comment>
<dbReference type="GO" id="GO:0048476">
    <property type="term" value="C:Holliday junction resolvase complex"/>
    <property type="evidence" value="ECO:0007669"/>
    <property type="project" value="UniProtKB-UniRule"/>
</dbReference>
<dbReference type="Gene3D" id="3.30.420.10">
    <property type="entry name" value="Ribonuclease H-like superfamily/Ribonuclease H"/>
    <property type="match status" value="1"/>
</dbReference>
<sequence length="164" mass="17627">MRVLAIDPGYGRCGVAVVEKNGGSSTSLRAGKEILLYSACIKTPASMDFPERLAIVADECARLIKTHEPDCLAMEKLYFSTNQKTAMRVAEVRGALLSTANNAGLKVFEYTPGEVKSAAAGSGSADKKAVAQMLRALVKIEKKIEHDDEYDAIAIAVTHLARVR</sequence>
<keyword evidence="3 13" id="KW-0540">Nuclease</keyword>
<evidence type="ECO:0000256" key="1">
    <source>
        <dbReference type="ARBA" id="ARBA00009518"/>
    </source>
</evidence>
<comment type="subcellular location">
    <subcellularLocation>
        <location evidence="13">Cytoplasm</location>
    </subcellularLocation>
</comment>
<dbReference type="InterPro" id="IPR036397">
    <property type="entry name" value="RNaseH_sf"/>
</dbReference>
<protein>
    <recommendedName>
        <fullName evidence="13 14">Crossover junction endodeoxyribonuclease RuvC</fullName>
        <ecNumber evidence="13 14">3.1.21.10</ecNumber>
    </recommendedName>
    <alternativeName>
        <fullName evidence="13">Holliday junction nuclease RuvC</fullName>
    </alternativeName>
    <alternativeName>
        <fullName evidence="13">Holliday junction resolvase RuvC</fullName>
    </alternativeName>
</protein>
<feature type="binding site" evidence="13">
    <location>
        <position position="75"/>
    </location>
    <ligand>
        <name>Mg(2+)</name>
        <dbReference type="ChEBI" id="CHEBI:18420"/>
        <label>2</label>
    </ligand>
</feature>
<evidence type="ECO:0000256" key="5">
    <source>
        <dbReference type="ARBA" id="ARBA00022759"/>
    </source>
</evidence>
<evidence type="ECO:0000256" key="2">
    <source>
        <dbReference type="ARBA" id="ARBA00022490"/>
    </source>
</evidence>
<dbReference type="NCBIfam" id="TIGR00228">
    <property type="entry name" value="ruvC"/>
    <property type="match status" value="1"/>
</dbReference>
<evidence type="ECO:0000256" key="10">
    <source>
        <dbReference type="ARBA" id="ARBA00023172"/>
    </source>
</evidence>
<dbReference type="HAMAP" id="MF_00034">
    <property type="entry name" value="RuvC"/>
    <property type="match status" value="1"/>
</dbReference>
<comment type="caution">
    <text evidence="15">The sequence shown here is derived from an EMBL/GenBank/DDBJ whole genome shotgun (WGS) entry which is preliminary data.</text>
</comment>
<keyword evidence="2 13" id="KW-0963">Cytoplasm</keyword>
<dbReference type="CDD" id="cd16962">
    <property type="entry name" value="RuvC"/>
    <property type="match status" value="1"/>
</dbReference>
<comment type="cofactor">
    <cofactor evidence="13">
        <name>Mg(2+)</name>
        <dbReference type="ChEBI" id="CHEBI:18420"/>
    </cofactor>
    <text evidence="13">Binds 2 Mg(2+) ion per subunit.</text>
</comment>
<dbReference type="GO" id="GO:0000287">
    <property type="term" value="F:magnesium ion binding"/>
    <property type="evidence" value="ECO:0007669"/>
    <property type="project" value="UniProtKB-UniRule"/>
</dbReference>
<dbReference type="GO" id="GO:0008821">
    <property type="term" value="F:crossover junction DNA endonuclease activity"/>
    <property type="evidence" value="ECO:0007669"/>
    <property type="project" value="UniProtKB-UniRule"/>
</dbReference>
<keyword evidence="6 13" id="KW-0227">DNA damage</keyword>
<dbReference type="EMBL" id="MFKT01000029">
    <property type="protein sequence ID" value="OGG52403.1"/>
    <property type="molecule type" value="Genomic_DNA"/>
</dbReference>
<dbReference type="FunFam" id="3.30.420.10:FF:000002">
    <property type="entry name" value="Crossover junction endodeoxyribonuclease RuvC"/>
    <property type="match status" value="1"/>
</dbReference>
<dbReference type="PRINTS" id="PR00696">
    <property type="entry name" value="RSOLVASERUVC"/>
</dbReference>
<comment type="similarity">
    <text evidence="1 13">Belongs to the RuvC family.</text>
</comment>
<proteinExistence type="inferred from homology"/>
<dbReference type="STRING" id="1798480.A2851_05150"/>
<feature type="active site" evidence="13">
    <location>
        <position position="7"/>
    </location>
</feature>
<keyword evidence="9 13" id="KW-0238">DNA-binding</keyword>
<accession>A0A1F6CTB2</accession>
<dbReference type="SUPFAM" id="SSF53098">
    <property type="entry name" value="Ribonuclease H-like"/>
    <property type="match status" value="1"/>
</dbReference>
<evidence type="ECO:0000256" key="9">
    <source>
        <dbReference type="ARBA" id="ARBA00023125"/>
    </source>
</evidence>
<keyword evidence="8 13" id="KW-0460">Magnesium</keyword>
<dbReference type="GO" id="GO:0003677">
    <property type="term" value="F:DNA binding"/>
    <property type="evidence" value="ECO:0007669"/>
    <property type="project" value="UniProtKB-KW"/>
</dbReference>
<keyword evidence="5 13" id="KW-0255">Endonuclease</keyword>
<dbReference type="GO" id="GO:0005737">
    <property type="term" value="C:cytoplasm"/>
    <property type="evidence" value="ECO:0007669"/>
    <property type="project" value="UniProtKB-SubCell"/>
</dbReference>
<dbReference type="PANTHER" id="PTHR30194">
    <property type="entry name" value="CROSSOVER JUNCTION ENDODEOXYRIBONUCLEASE RUVC"/>
    <property type="match status" value="1"/>
</dbReference>
<dbReference type="GO" id="GO:0006310">
    <property type="term" value="P:DNA recombination"/>
    <property type="evidence" value="ECO:0007669"/>
    <property type="project" value="UniProtKB-UniRule"/>
</dbReference>
<evidence type="ECO:0000313" key="16">
    <source>
        <dbReference type="Proteomes" id="UP000176863"/>
    </source>
</evidence>
<evidence type="ECO:0000256" key="11">
    <source>
        <dbReference type="ARBA" id="ARBA00023204"/>
    </source>
</evidence>
<keyword evidence="7 13" id="KW-0378">Hydrolase</keyword>
<keyword evidence="10 13" id="KW-0233">DNA recombination</keyword>
<organism evidence="15 16">
    <name type="scientific">Candidatus Kaiserbacteria bacterium RIFCSPHIGHO2_01_FULL_53_29</name>
    <dbReference type="NCBI Taxonomy" id="1798480"/>
    <lineage>
        <taxon>Bacteria</taxon>
        <taxon>Candidatus Kaiseribacteriota</taxon>
    </lineage>
</organism>
<dbReference type="GO" id="GO:0006281">
    <property type="term" value="P:DNA repair"/>
    <property type="evidence" value="ECO:0007669"/>
    <property type="project" value="UniProtKB-UniRule"/>
</dbReference>
<dbReference type="EC" id="3.1.21.10" evidence="13 14"/>
<keyword evidence="4 13" id="KW-0479">Metal-binding</keyword>
<dbReference type="PANTHER" id="PTHR30194:SF3">
    <property type="entry name" value="CROSSOVER JUNCTION ENDODEOXYRIBONUCLEASE RUVC"/>
    <property type="match status" value="1"/>
</dbReference>
<evidence type="ECO:0000256" key="8">
    <source>
        <dbReference type="ARBA" id="ARBA00022842"/>
    </source>
</evidence>
<feature type="active site" evidence="13">
    <location>
        <position position="75"/>
    </location>
</feature>
<gene>
    <name evidence="13" type="primary">ruvC</name>
    <name evidence="15" type="ORF">A2851_05150</name>
</gene>
<dbReference type="InterPro" id="IPR002176">
    <property type="entry name" value="X-over_junc_endoDNase_RuvC"/>
</dbReference>
<dbReference type="Pfam" id="PF02075">
    <property type="entry name" value="RuvC"/>
    <property type="match status" value="1"/>
</dbReference>
<evidence type="ECO:0000256" key="4">
    <source>
        <dbReference type="ARBA" id="ARBA00022723"/>
    </source>
</evidence>
<dbReference type="AlphaFoldDB" id="A0A1F6CTB2"/>
<dbReference type="InterPro" id="IPR012337">
    <property type="entry name" value="RNaseH-like_sf"/>
</dbReference>
<comment type="catalytic activity">
    <reaction evidence="12 13">
        <text>Endonucleolytic cleavage at a junction such as a reciprocal single-stranded crossover between two homologous DNA duplexes (Holliday junction).</text>
        <dbReference type="EC" id="3.1.21.10"/>
    </reaction>
</comment>
<reference evidence="15 16" key="1">
    <citation type="journal article" date="2016" name="Nat. Commun.">
        <title>Thousands of microbial genomes shed light on interconnected biogeochemical processes in an aquifer system.</title>
        <authorList>
            <person name="Anantharaman K."/>
            <person name="Brown C.T."/>
            <person name="Hug L.A."/>
            <person name="Sharon I."/>
            <person name="Castelle C.J."/>
            <person name="Probst A.J."/>
            <person name="Thomas B.C."/>
            <person name="Singh A."/>
            <person name="Wilkins M.J."/>
            <person name="Karaoz U."/>
            <person name="Brodie E.L."/>
            <person name="Williams K.H."/>
            <person name="Hubbard S.S."/>
            <person name="Banfield J.F."/>
        </authorList>
    </citation>
    <scope>NUCLEOTIDE SEQUENCE [LARGE SCALE GENOMIC DNA]</scope>
</reference>
<feature type="binding site" evidence="13">
    <location>
        <position position="148"/>
    </location>
    <ligand>
        <name>Mg(2+)</name>
        <dbReference type="ChEBI" id="CHEBI:18420"/>
        <label>1</label>
    </ligand>
</feature>
<name>A0A1F6CTB2_9BACT</name>
<evidence type="ECO:0000256" key="6">
    <source>
        <dbReference type="ARBA" id="ARBA00022763"/>
    </source>
</evidence>
<dbReference type="Proteomes" id="UP000176863">
    <property type="component" value="Unassembled WGS sequence"/>
</dbReference>
<evidence type="ECO:0000256" key="7">
    <source>
        <dbReference type="ARBA" id="ARBA00022801"/>
    </source>
</evidence>
<evidence type="ECO:0000256" key="14">
    <source>
        <dbReference type="NCBIfam" id="TIGR00228"/>
    </source>
</evidence>
<evidence type="ECO:0000256" key="3">
    <source>
        <dbReference type="ARBA" id="ARBA00022722"/>
    </source>
</evidence>
<evidence type="ECO:0000256" key="13">
    <source>
        <dbReference type="HAMAP-Rule" id="MF_00034"/>
    </source>
</evidence>